<sequence>MTLLYAATCKEHARDTPLQTLSTEMSVTIKSALPSVNYPNFYALRVAQVNEDPDNRQRSQDGSHYLSMLTVAVEHKHAVVEALDQPDREKCPYSAMMHTRVQQQQWRLPDSEETAKVLVELYKRSREEVKTE</sequence>
<proteinExistence type="predicted"/>
<dbReference type="Proteomes" id="UP000565441">
    <property type="component" value="Unassembled WGS sequence"/>
</dbReference>
<dbReference type="AlphaFoldDB" id="A0A8H5M2Z2"/>
<name>A0A8H5M2Z2_9AGAR</name>
<reference evidence="1 2" key="1">
    <citation type="journal article" date="2020" name="ISME J.">
        <title>Uncovering the hidden diversity of litter-decomposition mechanisms in mushroom-forming fungi.</title>
        <authorList>
            <person name="Floudas D."/>
            <person name="Bentzer J."/>
            <person name="Ahren D."/>
            <person name="Johansson T."/>
            <person name="Persson P."/>
            <person name="Tunlid A."/>
        </authorList>
    </citation>
    <scope>NUCLEOTIDE SEQUENCE [LARGE SCALE GENOMIC DNA]</scope>
    <source>
        <strain evidence="1 2">CBS 661.87</strain>
    </source>
</reference>
<gene>
    <name evidence="1" type="ORF">D9615_006869</name>
</gene>
<comment type="caution">
    <text evidence="1">The sequence shown here is derived from an EMBL/GenBank/DDBJ whole genome shotgun (WGS) entry which is preliminary data.</text>
</comment>
<organism evidence="1 2">
    <name type="scientific">Tricholomella constricta</name>
    <dbReference type="NCBI Taxonomy" id="117010"/>
    <lineage>
        <taxon>Eukaryota</taxon>
        <taxon>Fungi</taxon>
        <taxon>Dikarya</taxon>
        <taxon>Basidiomycota</taxon>
        <taxon>Agaricomycotina</taxon>
        <taxon>Agaricomycetes</taxon>
        <taxon>Agaricomycetidae</taxon>
        <taxon>Agaricales</taxon>
        <taxon>Tricholomatineae</taxon>
        <taxon>Lyophyllaceae</taxon>
        <taxon>Tricholomella</taxon>
    </lineage>
</organism>
<accession>A0A8H5M2Z2</accession>
<evidence type="ECO:0000313" key="2">
    <source>
        <dbReference type="Proteomes" id="UP000565441"/>
    </source>
</evidence>
<evidence type="ECO:0000313" key="1">
    <source>
        <dbReference type="EMBL" id="KAF5378892.1"/>
    </source>
</evidence>
<dbReference type="EMBL" id="JAACJP010000018">
    <property type="protein sequence ID" value="KAF5378892.1"/>
    <property type="molecule type" value="Genomic_DNA"/>
</dbReference>
<keyword evidence="2" id="KW-1185">Reference proteome</keyword>
<protein>
    <submittedName>
        <fullName evidence="1">Uncharacterized protein</fullName>
    </submittedName>
</protein>